<dbReference type="Proteomes" id="UP000574317">
    <property type="component" value="Unassembled WGS sequence"/>
</dbReference>
<dbReference type="SUPFAM" id="SSF48230">
    <property type="entry name" value="Chondroitin AC/alginate lyase"/>
    <property type="match status" value="1"/>
</dbReference>
<reference evidence="1 2" key="1">
    <citation type="submission" date="2020-05" db="EMBL/GenBank/DDBJ databases">
        <title>Identification and distribution of gene clusters putatively required for synthesis of sphingolipid metabolism inhibitors in phylogenetically diverse species of the filamentous fungus Fusarium.</title>
        <authorList>
            <person name="Kim H.-S."/>
            <person name="Busman M."/>
            <person name="Brown D.W."/>
            <person name="Divon H."/>
            <person name="Uhlig S."/>
            <person name="Proctor R.H."/>
        </authorList>
    </citation>
    <scope>NUCLEOTIDE SEQUENCE [LARGE SCALE GENOMIC DNA]</scope>
    <source>
        <strain evidence="1 2">NRRL 25196</strain>
    </source>
</reference>
<protein>
    <submittedName>
        <fullName evidence="1">Chondroitin AC alginate lyase</fullName>
    </submittedName>
</protein>
<sequence>MRNGVLKGLGPWKSGYEQFANSSFSQSSYQMKGPYAVISRGSISNYTSFANDARAAYQNAIMWYITKDEGHWDRSTTILDAWGTNLTNIIGTDRSLLIGIEGTLFANAAEIMR</sequence>
<dbReference type="GO" id="GO:0016829">
    <property type="term" value="F:lyase activity"/>
    <property type="evidence" value="ECO:0007669"/>
    <property type="project" value="UniProtKB-KW"/>
</dbReference>
<comment type="caution">
    <text evidence="1">The sequence shown here is derived from an EMBL/GenBank/DDBJ whole genome shotgun (WGS) entry which is preliminary data.</text>
</comment>
<gene>
    <name evidence="1" type="ORF">FNAPI_13519</name>
</gene>
<organism evidence="1 2">
    <name type="scientific">Fusarium napiforme</name>
    <dbReference type="NCBI Taxonomy" id="42672"/>
    <lineage>
        <taxon>Eukaryota</taxon>
        <taxon>Fungi</taxon>
        <taxon>Dikarya</taxon>
        <taxon>Ascomycota</taxon>
        <taxon>Pezizomycotina</taxon>
        <taxon>Sordariomycetes</taxon>
        <taxon>Hypocreomycetidae</taxon>
        <taxon>Hypocreales</taxon>
        <taxon>Nectriaceae</taxon>
        <taxon>Fusarium</taxon>
        <taxon>Fusarium fujikuroi species complex</taxon>
    </lineage>
</organism>
<dbReference type="EMBL" id="JAAOAO010000861">
    <property type="protein sequence ID" value="KAF5530614.1"/>
    <property type="molecule type" value="Genomic_DNA"/>
</dbReference>
<name>A0A8H5I5I3_9HYPO</name>
<accession>A0A8H5I5I3</accession>
<dbReference type="InterPro" id="IPR008929">
    <property type="entry name" value="Chondroitin_lyas"/>
</dbReference>
<dbReference type="AlphaFoldDB" id="A0A8H5I5I3"/>
<evidence type="ECO:0000313" key="2">
    <source>
        <dbReference type="Proteomes" id="UP000574317"/>
    </source>
</evidence>
<keyword evidence="1" id="KW-0456">Lyase</keyword>
<proteinExistence type="predicted"/>
<evidence type="ECO:0000313" key="1">
    <source>
        <dbReference type="EMBL" id="KAF5530614.1"/>
    </source>
</evidence>
<keyword evidence="2" id="KW-1185">Reference proteome</keyword>